<proteinExistence type="predicted"/>
<gene>
    <name evidence="1" type="ORF">Rain11_2484</name>
</gene>
<dbReference type="EMBL" id="NKXO01000054">
    <property type="protein sequence ID" value="PKQ66055.1"/>
    <property type="molecule type" value="Genomic_DNA"/>
</dbReference>
<comment type="caution">
    <text evidence="1">The sequence shown here is derived from an EMBL/GenBank/DDBJ whole genome shotgun (WGS) entry which is preliminary data.</text>
</comment>
<reference evidence="1 2" key="1">
    <citation type="submission" date="2017-06" db="EMBL/GenBank/DDBJ databases">
        <title>Raineya orbicola gen. nov., sp. nov. a slightly thermophilic bacterium of the phylum Bacteroidetes and the description of Raineyaceae fam. nov.</title>
        <authorList>
            <person name="Albuquerque L."/>
            <person name="Polonia A.R.M."/>
            <person name="Barroso C."/>
            <person name="Froufe H.J.C."/>
            <person name="Lage O."/>
            <person name="Lobo-Da-Cunha A."/>
            <person name="Egas C."/>
            <person name="Da Costa M.S."/>
        </authorList>
    </citation>
    <scope>NUCLEOTIDE SEQUENCE [LARGE SCALE GENOMIC DNA]</scope>
    <source>
        <strain evidence="1 2">SPSPC-11</strain>
    </source>
</reference>
<evidence type="ECO:0000313" key="2">
    <source>
        <dbReference type="Proteomes" id="UP000233387"/>
    </source>
</evidence>
<dbReference type="AlphaFoldDB" id="A0A2N3I6X1"/>
<accession>A0A2N3I6X1</accession>
<organism evidence="1 2">
    <name type="scientific">Raineya orbicola</name>
    <dbReference type="NCBI Taxonomy" id="2016530"/>
    <lineage>
        <taxon>Bacteria</taxon>
        <taxon>Pseudomonadati</taxon>
        <taxon>Bacteroidota</taxon>
        <taxon>Cytophagia</taxon>
        <taxon>Cytophagales</taxon>
        <taxon>Raineyaceae</taxon>
        <taxon>Raineya</taxon>
    </lineage>
</organism>
<keyword evidence="2" id="KW-1185">Reference proteome</keyword>
<protein>
    <submittedName>
        <fullName evidence="1">Uncharacterized protein</fullName>
    </submittedName>
</protein>
<evidence type="ECO:0000313" key="1">
    <source>
        <dbReference type="EMBL" id="PKQ66055.1"/>
    </source>
</evidence>
<name>A0A2N3I6X1_9BACT</name>
<dbReference type="RefSeq" id="WP_101359743.1">
    <property type="nucleotide sequence ID" value="NZ_NKXO01000054.1"/>
</dbReference>
<sequence length="189" mass="22255">MIQGAKRVEDYVSEFVLGVMTNDPFPDLQIVREVRNEEGDSTPSEETNELQTLRSTLTFIRNAVRGRTKTGLNGQQLPFFGRLISYEIYKMYISPIFPNNLILPNDLENYENKKDLQAMLILKTTEIRNQFGIVCDRRIERRGIYCWTYKELEAMQSRLYDFLTEIKIDWDIGNFRQDLFGYPIIYKGI</sequence>
<dbReference type="Proteomes" id="UP000233387">
    <property type="component" value="Unassembled WGS sequence"/>
</dbReference>